<reference evidence="3" key="1">
    <citation type="journal article" date="2019" name="Int. J. Syst. Evol. Microbiol.">
        <title>The Global Catalogue of Microorganisms (GCM) 10K type strain sequencing project: providing services to taxonomists for standard genome sequencing and annotation.</title>
        <authorList>
            <consortium name="The Broad Institute Genomics Platform"/>
            <consortium name="The Broad Institute Genome Sequencing Center for Infectious Disease"/>
            <person name="Wu L."/>
            <person name="Ma J."/>
        </authorList>
    </citation>
    <scope>NUCLEOTIDE SEQUENCE [LARGE SCALE GENOMIC DNA]</scope>
    <source>
        <strain evidence="3">JCM 16703</strain>
    </source>
</reference>
<protein>
    <submittedName>
        <fullName evidence="2">DUF87 domain-containing protein</fullName>
    </submittedName>
</protein>
<evidence type="ECO:0000259" key="1">
    <source>
        <dbReference type="Pfam" id="PF01935"/>
    </source>
</evidence>
<proteinExistence type="predicted"/>
<dbReference type="EMBL" id="BAAAZH010000024">
    <property type="protein sequence ID" value="GAA4124597.1"/>
    <property type="molecule type" value="Genomic_DNA"/>
</dbReference>
<keyword evidence="3" id="KW-1185">Reference proteome</keyword>
<organism evidence="2 3">
    <name type="scientific">Nocardioides fonticola</name>
    <dbReference type="NCBI Taxonomy" id="450363"/>
    <lineage>
        <taxon>Bacteria</taxon>
        <taxon>Bacillati</taxon>
        <taxon>Actinomycetota</taxon>
        <taxon>Actinomycetes</taxon>
        <taxon>Propionibacteriales</taxon>
        <taxon>Nocardioidaceae</taxon>
        <taxon>Nocardioides</taxon>
    </lineage>
</organism>
<dbReference type="Proteomes" id="UP001501495">
    <property type="component" value="Unassembled WGS sequence"/>
</dbReference>
<dbReference type="PANTHER" id="PTHR42957">
    <property type="entry name" value="HELICASE MJ1565-RELATED"/>
    <property type="match status" value="1"/>
</dbReference>
<feature type="domain" description="Helicase HerA central" evidence="1">
    <location>
        <begin position="155"/>
        <end position="303"/>
    </location>
</feature>
<dbReference type="Gene3D" id="3.40.50.300">
    <property type="entry name" value="P-loop containing nucleotide triphosphate hydrolases"/>
    <property type="match status" value="2"/>
</dbReference>
<dbReference type="RefSeq" id="WP_344734503.1">
    <property type="nucleotide sequence ID" value="NZ_BAAAZH010000024.1"/>
</dbReference>
<evidence type="ECO:0000313" key="3">
    <source>
        <dbReference type="Proteomes" id="UP001501495"/>
    </source>
</evidence>
<name>A0ABP7XRR8_9ACTN</name>
<dbReference type="SUPFAM" id="SSF52540">
    <property type="entry name" value="P-loop containing nucleoside triphosphate hydrolases"/>
    <property type="match status" value="1"/>
</dbReference>
<comment type="caution">
    <text evidence="2">The sequence shown here is derived from an EMBL/GenBank/DDBJ whole genome shotgun (WGS) entry which is preliminary data.</text>
</comment>
<dbReference type="Pfam" id="PF01935">
    <property type="entry name" value="DUF87"/>
    <property type="match status" value="1"/>
</dbReference>
<sequence>MTLTATEFAASQAIGVVESVSPREITVRLDHSAPQATALNAGHVQRFPRINGWVLIANEVGYLVGTVTWLGIEPDALSSASQRGDRALLDLPFPRRRLKLSPLGTLLWRNRQGTGTPELVRGVVSYPSVGEVALVPTSDQIQHIAQAASSGGRVKIGTSPLAGGADVLIDPDRVFGRHLAVLGNTGSGKSCTVAGLIRWSLEAARENVMDDSDPNARFIVLDPNGEYANCFADLSSVRTFRVQPGGDDPPLTVPAWMWTSAEWAAITRAAPQTQRPLLQQALRQLRAGSDATDFNDTLPNLLSGFASLWASFASDVSSYSTFPKYKSVTTALKGMASVFGDAATQGHSAVVDALNEVIERIGTPHFGQYDHAYQANEVHEVRDALMAASALAGGPSLQVGGNEDAPIYFDPDALPDHMAALALTPDFAGASGHAIFLINRIRALLADLRLRDIICPADQETLAEWLTAVIGEPDASSGQIAVLDLSLLASEVIHTAVGVLGRIVMEAVQYVRRITGTAYPTVLVLEEAHNFVGRSSNSDDSPTTADLCRQTFEKISREGRKYGLGLVISSQRPSALSQTVLSQCNTFLLHRLVNDRDQDLVARLVPDAVGELLQELPSLPSRQAILLGWATPMPTLVEIGSLTLEQRPDSHDPEFWRTWIGEQSHDFTWADVAGLWTGQPPS</sequence>
<dbReference type="InterPro" id="IPR002789">
    <property type="entry name" value="HerA_central"/>
</dbReference>
<dbReference type="InterPro" id="IPR027417">
    <property type="entry name" value="P-loop_NTPase"/>
</dbReference>
<dbReference type="InterPro" id="IPR008571">
    <property type="entry name" value="HerA-like"/>
</dbReference>
<gene>
    <name evidence="2" type="ORF">GCM10022215_32440</name>
</gene>
<evidence type="ECO:0000313" key="2">
    <source>
        <dbReference type="EMBL" id="GAA4124597.1"/>
    </source>
</evidence>
<accession>A0ABP7XRR8</accession>
<dbReference type="PANTHER" id="PTHR42957:SF1">
    <property type="entry name" value="HELICASE MJ1565-RELATED"/>
    <property type="match status" value="1"/>
</dbReference>